<organism evidence="1">
    <name type="scientific">uncultured marine bacterium EB000_55B11</name>
    <dbReference type="NCBI Taxonomy" id="480665"/>
    <lineage>
        <taxon>Bacteria</taxon>
        <taxon>environmental samples</taxon>
    </lineage>
</organism>
<protein>
    <submittedName>
        <fullName evidence="1">Uncharacterized protein</fullName>
    </submittedName>
</protein>
<evidence type="ECO:0000313" key="2">
    <source>
        <dbReference type="EMBL" id="ADI19897.1"/>
    </source>
</evidence>
<reference evidence="1" key="1">
    <citation type="journal article" date="2008" name="Environ. Microbiol.">
        <title>Design and testing of 'genome-proxy' microarrays to profile marine microbial communities.</title>
        <authorList>
            <person name="Rich V.I."/>
            <person name="Konstantinidis K."/>
            <person name="DeLong E.F."/>
        </authorList>
    </citation>
    <scope>NUCLEOTIDE SEQUENCE</scope>
</reference>
<reference evidence="2" key="2">
    <citation type="journal article" date="2011" name="Environ. Microbiol.">
        <title>Time-series analyses of Monterey Bay coastal microbial picoplankton using a 'genome proxy' microarray.</title>
        <authorList>
            <person name="Rich V.I."/>
            <person name="Pham V.D."/>
            <person name="Eppley J."/>
            <person name="Shi Y."/>
            <person name="DeLong E.F."/>
        </authorList>
    </citation>
    <scope>NUCLEOTIDE SEQUENCE</scope>
</reference>
<dbReference type="EMBL" id="GU474935">
    <property type="protein sequence ID" value="ADI19897.1"/>
    <property type="molecule type" value="Genomic_DNA"/>
</dbReference>
<name>A9QP47_9BACT</name>
<dbReference type="AlphaFoldDB" id="A9QP47"/>
<sequence>MSFINKVLLPIILIISLTSIAWGENIIPSEVVNKIKRLQKIDKIDIFNPTFDFKVIRNVNLLD</sequence>
<evidence type="ECO:0000313" key="1">
    <source>
        <dbReference type="EMBL" id="ABX59215.1"/>
    </source>
</evidence>
<dbReference type="EMBL" id="EU221239">
    <property type="protein sequence ID" value="ABX59215.1"/>
    <property type="molecule type" value="Genomic_DNA"/>
</dbReference>
<gene>
    <name evidence="1" type="ORF">MBMO_EB00055B11g004</name>
</gene>
<proteinExistence type="predicted"/>
<accession>A9QP47</accession>